<evidence type="ECO:0000313" key="1">
    <source>
        <dbReference type="EMBL" id="CAK9272416.1"/>
    </source>
</evidence>
<gene>
    <name evidence="1" type="ORF">CSSPJE1EN1_LOCUS17894</name>
</gene>
<dbReference type="Proteomes" id="UP001497444">
    <property type="component" value="Chromosome 4"/>
</dbReference>
<name>A0ABP0X1W0_9BRYO</name>
<keyword evidence="2" id="KW-1185">Reference proteome</keyword>
<organism evidence="1 2">
    <name type="scientific">Sphagnum jensenii</name>
    <dbReference type="NCBI Taxonomy" id="128206"/>
    <lineage>
        <taxon>Eukaryota</taxon>
        <taxon>Viridiplantae</taxon>
        <taxon>Streptophyta</taxon>
        <taxon>Embryophyta</taxon>
        <taxon>Bryophyta</taxon>
        <taxon>Sphagnophytina</taxon>
        <taxon>Sphagnopsida</taxon>
        <taxon>Sphagnales</taxon>
        <taxon>Sphagnaceae</taxon>
        <taxon>Sphagnum</taxon>
    </lineage>
</organism>
<dbReference type="EMBL" id="OZ020099">
    <property type="protein sequence ID" value="CAK9272416.1"/>
    <property type="molecule type" value="Genomic_DNA"/>
</dbReference>
<accession>A0ABP0X1W0</accession>
<evidence type="ECO:0000313" key="2">
    <source>
        <dbReference type="Proteomes" id="UP001497444"/>
    </source>
</evidence>
<sequence>MARQREDVVARCRVQIRVRAIRRVGSGCRDQVGPESACSANSQRARRRRRSSPDAHTLWSNASSTSSNPMPPFGWADPCGDFGTRDDSCGAERCRNLVSSKLLIPIILFTS</sequence>
<proteinExistence type="predicted"/>
<reference evidence="1" key="1">
    <citation type="submission" date="2024-02" db="EMBL/GenBank/DDBJ databases">
        <authorList>
            <consortium name="ELIXIR-Norway"/>
            <consortium name="Elixir Norway"/>
        </authorList>
    </citation>
    <scope>NUCLEOTIDE SEQUENCE</scope>
</reference>
<protein>
    <submittedName>
        <fullName evidence="1">Uncharacterized protein</fullName>
    </submittedName>
</protein>